<feature type="region of interest" description="Disordered" evidence="3">
    <location>
        <begin position="197"/>
        <end position="243"/>
    </location>
</feature>
<dbReference type="InterPro" id="IPR002999">
    <property type="entry name" value="Tudor"/>
</dbReference>
<dbReference type="GO" id="GO:0004674">
    <property type="term" value="F:protein serine/threonine kinase activity"/>
    <property type="evidence" value="ECO:0007669"/>
    <property type="project" value="UniProtKB-EC"/>
</dbReference>
<dbReference type="SMART" id="SM00333">
    <property type="entry name" value="TUDOR"/>
    <property type="match status" value="2"/>
</dbReference>
<evidence type="ECO:0000313" key="5">
    <source>
        <dbReference type="EMBL" id="MES1918561.1"/>
    </source>
</evidence>
<dbReference type="PROSITE" id="PS50304">
    <property type="entry name" value="TUDOR"/>
    <property type="match status" value="1"/>
</dbReference>
<reference evidence="5 6" key="1">
    <citation type="journal article" date="2024" name="BMC Biol.">
        <title>Comparative genomics of Ascetosporea gives new insight into the evolutionary basis for animal parasitism in Rhizaria.</title>
        <authorList>
            <person name="Hiltunen Thoren M."/>
            <person name="Onut-Brannstrom I."/>
            <person name="Alfjorden A."/>
            <person name="Peckova H."/>
            <person name="Swords F."/>
            <person name="Hooper C."/>
            <person name="Holzer A.S."/>
            <person name="Bass D."/>
            <person name="Burki F."/>
        </authorList>
    </citation>
    <scope>NUCLEOTIDE SEQUENCE [LARGE SCALE GENOMIC DNA]</scope>
    <source>
        <strain evidence="5">20-A016</strain>
    </source>
</reference>
<evidence type="ECO:0000256" key="3">
    <source>
        <dbReference type="SAM" id="MobiDB-lite"/>
    </source>
</evidence>
<accession>A0ABV2AFU3</accession>
<comment type="caution">
    <text evidence="5">The sequence shown here is derived from an EMBL/GenBank/DDBJ whole genome shotgun (WGS) entry which is preliminary data.</text>
</comment>
<dbReference type="CDD" id="cd20379">
    <property type="entry name" value="Tudor_dTUD-like"/>
    <property type="match status" value="1"/>
</dbReference>
<dbReference type="EMBL" id="JBDODL010000084">
    <property type="protein sequence ID" value="MES1918561.1"/>
    <property type="molecule type" value="Genomic_DNA"/>
</dbReference>
<evidence type="ECO:0000313" key="6">
    <source>
        <dbReference type="Proteomes" id="UP001439008"/>
    </source>
</evidence>
<protein>
    <submittedName>
        <fullName evidence="5">Survival of motor neuron-related-splicing factor 30</fullName>
        <ecNumber evidence="5">2.7.11.1</ecNumber>
    </submittedName>
</protein>
<feature type="compositionally biased region" description="Basic residues" evidence="3">
    <location>
        <begin position="225"/>
        <end position="236"/>
    </location>
</feature>
<name>A0ABV2AFU3_9EUKA</name>
<evidence type="ECO:0000256" key="2">
    <source>
        <dbReference type="ARBA" id="ARBA00023242"/>
    </source>
</evidence>
<dbReference type="EC" id="2.7.11.1" evidence="5"/>
<dbReference type="Gene3D" id="2.30.30.140">
    <property type="match status" value="2"/>
</dbReference>
<dbReference type="CDD" id="cd04508">
    <property type="entry name" value="Tudor_SF"/>
    <property type="match status" value="1"/>
</dbReference>
<keyword evidence="2" id="KW-0539">Nucleus</keyword>
<proteinExistence type="predicted"/>
<comment type="subcellular location">
    <subcellularLocation>
        <location evidence="1">Nucleus</location>
    </subcellularLocation>
</comment>
<sequence length="243" mass="28200">MSEENFPQRLKEHKTQLRSVEKLLQKDPANQTLADLQKDLINVIAATEKFIKTKSLKAARNASSEADKKLDASPEKKAIPREWGVYKNDWKAGERCQVMYTDRRWYMAEISEIDAENTASLILLDNGNEHAAPCKRLRTYVPMLREDVQKDSDVKAIWEFDGLFYDSKVVALNEDGTFQVLFEKYNHKDNVRLEDIQPKPKKQQRKTAISFRDEDGHKSSMSRRTCCRTRKTRNSWRRGSASA</sequence>
<dbReference type="SUPFAM" id="SSF63748">
    <property type="entry name" value="Tudor/PWWP/MBT"/>
    <property type="match status" value="2"/>
</dbReference>
<feature type="domain" description="Tudor" evidence="4">
    <location>
        <begin position="89"/>
        <end position="147"/>
    </location>
</feature>
<gene>
    <name evidence="5" type="primary">SMNDC1</name>
    <name evidence="5" type="ORF">MHBO_000514</name>
</gene>
<keyword evidence="6" id="KW-1185">Reference proteome</keyword>
<evidence type="ECO:0000256" key="1">
    <source>
        <dbReference type="ARBA" id="ARBA00004123"/>
    </source>
</evidence>
<evidence type="ECO:0000259" key="4">
    <source>
        <dbReference type="PROSITE" id="PS50304"/>
    </source>
</evidence>
<keyword evidence="5" id="KW-0808">Transferase</keyword>
<dbReference type="Proteomes" id="UP001439008">
    <property type="component" value="Unassembled WGS sequence"/>
</dbReference>
<dbReference type="PANTHER" id="PTHR46297">
    <property type="entry name" value="ZINC FINGER CCCH-TYPE WITH G PATCH DOMAIN-CONTAINING PROTEIN"/>
    <property type="match status" value="1"/>
</dbReference>
<organism evidence="5 6">
    <name type="scientific">Bonamia ostreae</name>
    <dbReference type="NCBI Taxonomy" id="126728"/>
    <lineage>
        <taxon>Eukaryota</taxon>
        <taxon>Sar</taxon>
        <taxon>Rhizaria</taxon>
        <taxon>Endomyxa</taxon>
        <taxon>Ascetosporea</taxon>
        <taxon>Haplosporida</taxon>
        <taxon>Bonamia</taxon>
    </lineage>
</organism>